<dbReference type="AlphaFoldDB" id="A0A1V4SHE1"/>
<evidence type="ECO:0000313" key="3">
    <source>
        <dbReference type="Proteomes" id="UP000191554"/>
    </source>
</evidence>
<dbReference type="OrthoDB" id="1852297at2"/>
<comment type="caution">
    <text evidence="2">The sequence shown here is derived from an EMBL/GenBank/DDBJ whole genome shotgun (WGS) entry which is preliminary data.</text>
</comment>
<feature type="transmembrane region" description="Helical" evidence="1">
    <location>
        <begin position="46"/>
        <end position="66"/>
    </location>
</feature>
<dbReference type="Proteomes" id="UP000191554">
    <property type="component" value="Unassembled WGS sequence"/>
</dbReference>
<evidence type="ECO:0000256" key="1">
    <source>
        <dbReference type="SAM" id="Phobius"/>
    </source>
</evidence>
<protein>
    <recommendedName>
        <fullName evidence="4">ABC-2 family transporter protein</fullName>
    </recommendedName>
</protein>
<dbReference type="STRING" id="48256.CLHUN_32090"/>
<keyword evidence="1" id="KW-0472">Membrane</keyword>
<feature type="transmembrane region" description="Helical" evidence="1">
    <location>
        <begin position="87"/>
        <end position="108"/>
    </location>
</feature>
<organism evidence="2 3">
    <name type="scientific">Ruminiclostridium hungatei</name>
    <name type="common">Clostridium hungatei</name>
    <dbReference type="NCBI Taxonomy" id="48256"/>
    <lineage>
        <taxon>Bacteria</taxon>
        <taxon>Bacillati</taxon>
        <taxon>Bacillota</taxon>
        <taxon>Clostridia</taxon>
        <taxon>Eubacteriales</taxon>
        <taxon>Oscillospiraceae</taxon>
        <taxon>Ruminiclostridium</taxon>
    </lineage>
</organism>
<accession>A0A1V4SHE1</accession>
<feature type="transmembrane region" description="Helical" evidence="1">
    <location>
        <begin position="128"/>
        <end position="149"/>
    </location>
</feature>
<evidence type="ECO:0000313" key="2">
    <source>
        <dbReference type="EMBL" id="OPX42885.1"/>
    </source>
</evidence>
<feature type="transmembrane region" description="Helical" evidence="1">
    <location>
        <begin position="12"/>
        <end position="34"/>
    </location>
</feature>
<feature type="transmembrane region" description="Helical" evidence="1">
    <location>
        <begin position="170"/>
        <end position="187"/>
    </location>
</feature>
<keyword evidence="3" id="KW-1185">Reference proteome</keyword>
<feature type="transmembrane region" description="Helical" evidence="1">
    <location>
        <begin position="217"/>
        <end position="238"/>
    </location>
</feature>
<keyword evidence="1" id="KW-0812">Transmembrane</keyword>
<gene>
    <name evidence="2" type="ORF">CLHUN_32090</name>
</gene>
<dbReference type="EMBL" id="MZGX01000023">
    <property type="protein sequence ID" value="OPX42885.1"/>
    <property type="molecule type" value="Genomic_DNA"/>
</dbReference>
<reference evidence="2 3" key="1">
    <citation type="submission" date="2017-03" db="EMBL/GenBank/DDBJ databases">
        <title>Genome sequence of Clostridium hungatei DSM 14427.</title>
        <authorList>
            <person name="Poehlein A."/>
            <person name="Daniel R."/>
        </authorList>
    </citation>
    <scope>NUCLEOTIDE SEQUENCE [LARGE SCALE GENOMIC DNA]</scope>
    <source>
        <strain evidence="2 3">DSM 14427</strain>
    </source>
</reference>
<name>A0A1V4SHE1_RUMHU</name>
<evidence type="ECO:0008006" key="4">
    <source>
        <dbReference type="Google" id="ProtNLM"/>
    </source>
</evidence>
<sequence length="245" mass="27133">MRIKAIVKYYLTEIKTAVVMFYLIMAAVTILISYSINVTTGDGDSFVGGGKMASLIFLFVAGLSSFKQNFLFLSTNNVPRRLQFKGFLLSALILCGAMAFIDTSYSNIVAQFMDYRSAFYQVYGEWTLQAFVLLKIAVNFFFNLVFYLLSYLGGYFITSLYFRMNKMLKIIVSIGVPAIFAIILPALESAVTKGRIFRFIGDVLLVLGGLKDGVNPYIALLSFTAGAAAVAGLCFLLLRRAAVRK</sequence>
<dbReference type="RefSeq" id="WP_080065646.1">
    <property type="nucleotide sequence ID" value="NZ_MZGX01000023.1"/>
</dbReference>
<keyword evidence="1" id="KW-1133">Transmembrane helix</keyword>
<proteinExistence type="predicted"/>